<keyword evidence="3" id="KW-1003">Cell membrane</keyword>
<accession>A0A5B9P5V2</accession>
<dbReference type="InterPro" id="IPR003400">
    <property type="entry name" value="ExbD"/>
</dbReference>
<dbReference type="Proteomes" id="UP000322214">
    <property type="component" value="Chromosome"/>
</dbReference>
<evidence type="ECO:0000313" key="9">
    <source>
        <dbReference type="Proteomes" id="UP000322214"/>
    </source>
</evidence>
<evidence type="ECO:0000256" key="4">
    <source>
        <dbReference type="ARBA" id="ARBA00022692"/>
    </source>
</evidence>
<keyword evidence="9" id="KW-1185">Reference proteome</keyword>
<dbReference type="GO" id="GO:0005886">
    <property type="term" value="C:plasma membrane"/>
    <property type="evidence" value="ECO:0007669"/>
    <property type="project" value="UniProtKB-SubCell"/>
</dbReference>
<keyword evidence="6" id="KW-0472">Membrane</keyword>
<keyword evidence="5" id="KW-1133">Transmembrane helix</keyword>
<comment type="subcellular location">
    <subcellularLocation>
        <location evidence="1">Cell membrane</location>
        <topology evidence="1">Single-pass membrane protein</topology>
    </subcellularLocation>
    <subcellularLocation>
        <location evidence="7">Cell membrane</location>
        <topology evidence="7">Single-pass type II membrane protein</topology>
    </subcellularLocation>
</comment>
<organism evidence="8 9">
    <name type="scientific">Mariniblastus fucicola</name>
    <dbReference type="NCBI Taxonomy" id="980251"/>
    <lineage>
        <taxon>Bacteria</taxon>
        <taxon>Pseudomonadati</taxon>
        <taxon>Planctomycetota</taxon>
        <taxon>Planctomycetia</taxon>
        <taxon>Pirellulales</taxon>
        <taxon>Pirellulaceae</taxon>
        <taxon>Mariniblastus</taxon>
    </lineage>
</organism>
<gene>
    <name evidence="8" type="ORF">MFFC18_02090</name>
</gene>
<dbReference type="AlphaFoldDB" id="A0A5B9P5V2"/>
<dbReference type="Pfam" id="PF02472">
    <property type="entry name" value="ExbD"/>
    <property type="match status" value="1"/>
</dbReference>
<dbReference type="STRING" id="980251.GCA_001642875_04621"/>
<dbReference type="PANTHER" id="PTHR30558">
    <property type="entry name" value="EXBD MEMBRANE COMPONENT OF PMF-DRIVEN MACROMOLECULE IMPORT SYSTEM"/>
    <property type="match status" value="1"/>
</dbReference>
<keyword evidence="7" id="KW-0653">Protein transport</keyword>
<proteinExistence type="inferred from homology"/>
<evidence type="ECO:0000256" key="3">
    <source>
        <dbReference type="ARBA" id="ARBA00022475"/>
    </source>
</evidence>
<dbReference type="PANTHER" id="PTHR30558:SF3">
    <property type="entry name" value="BIOPOLYMER TRANSPORT PROTEIN EXBD-RELATED"/>
    <property type="match status" value="1"/>
</dbReference>
<keyword evidence="4 7" id="KW-0812">Transmembrane</keyword>
<sequence>MTSMIDVVFLLLIFFLVTTTFVRPERQLLSAIQSNEREAAKQETLLEPALVDVRKTGDKVVYRIGAITTDNVSEVKRVLQGFENKSEGAWVRVEDDVPFEFAAQAVGACRAAGFSAVAWLPAE</sequence>
<evidence type="ECO:0000256" key="7">
    <source>
        <dbReference type="RuleBase" id="RU003879"/>
    </source>
</evidence>
<evidence type="ECO:0000256" key="5">
    <source>
        <dbReference type="ARBA" id="ARBA00022989"/>
    </source>
</evidence>
<evidence type="ECO:0000313" key="8">
    <source>
        <dbReference type="EMBL" id="QEG20362.1"/>
    </source>
</evidence>
<comment type="similarity">
    <text evidence="2 7">Belongs to the ExbD/TolR family.</text>
</comment>
<evidence type="ECO:0000256" key="1">
    <source>
        <dbReference type="ARBA" id="ARBA00004162"/>
    </source>
</evidence>
<reference evidence="8 9" key="1">
    <citation type="submission" date="2019-08" db="EMBL/GenBank/DDBJ databases">
        <title>Deep-cultivation of Planctomycetes and their phenomic and genomic characterization uncovers novel biology.</title>
        <authorList>
            <person name="Wiegand S."/>
            <person name="Jogler M."/>
            <person name="Boedeker C."/>
            <person name="Pinto D."/>
            <person name="Vollmers J."/>
            <person name="Rivas-Marin E."/>
            <person name="Kohn T."/>
            <person name="Peeters S.H."/>
            <person name="Heuer A."/>
            <person name="Rast P."/>
            <person name="Oberbeckmann S."/>
            <person name="Bunk B."/>
            <person name="Jeske O."/>
            <person name="Meyerdierks A."/>
            <person name="Storesund J.E."/>
            <person name="Kallscheuer N."/>
            <person name="Luecker S."/>
            <person name="Lage O.M."/>
            <person name="Pohl T."/>
            <person name="Merkel B.J."/>
            <person name="Hornburger P."/>
            <person name="Mueller R.-W."/>
            <person name="Bruemmer F."/>
            <person name="Labrenz M."/>
            <person name="Spormann A.M."/>
            <person name="Op den Camp H."/>
            <person name="Overmann J."/>
            <person name="Amann R."/>
            <person name="Jetten M.S.M."/>
            <person name="Mascher T."/>
            <person name="Medema M.H."/>
            <person name="Devos D.P."/>
            <person name="Kaster A.-K."/>
            <person name="Ovreas L."/>
            <person name="Rohde M."/>
            <person name="Galperin M.Y."/>
            <person name="Jogler C."/>
        </authorList>
    </citation>
    <scope>NUCLEOTIDE SEQUENCE [LARGE SCALE GENOMIC DNA]</scope>
    <source>
        <strain evidence="8 9">FC18</strain>
    </source>
</reference>
<evidence type="ECO:0000256" key="2">
    <source>
        <dbReference type="ARBA" id="ARBA00005811"/>
    </source>
</evidence>
<name>A0A5B9P5V2_9BACT</name>
<dbReference type="KEGG" id="mff:MFFC18_02090"/>
<protein>
    <submittedName>
        <fullName evidence="8">Biopolymer transport protein ExbD/TolR</fullName>
    </submittedName>
</protein>
<keyword evidence="7" id="KW-0813">Transport</keyword>
<dbReference type="GO" id="GO:0022857">
    <property type="term" value="F:transmembrane transporter activity"/>
    <property type="evidence" value="ECO:0007669"/>
    <property type="project" value="InterPro"/>
</dbReference>
<dbReference type="EMBL" id="CP042912">
    <property type="protein sequence ID" value="QEG20362.1"/>
    <property type="molecule type" value="Genomic_DNA"/>
</dbReference>
<evidence type="ECO:0000256" key="6">
    <source>
        <dbReference type="ARBA" id="ARBA00023136"/>
    </source>
</evidence>
<dbReference type="GO" id="GO:0015031">
    <property type="term" value="P:protein transport"/>
    <property type="evidence" value="ECO:0007669"/>
    <property type="project" value="UniProtKB-KW"/>
</dbReference>